<dbReference type="PROSITE" id="PS51318">
    <property type="entry name" value="TAT"/>
    <property type="match status" value="1"/>
</dbReference>
<organism evidence="6 7">
    <name type="scientific">Streptomyces hydrogenans</name>
    <dbReference type="NCBI Taxonomy" id="1873719"/>
    <lineage>
        <taxon>Bacteria</taxon>
        <taxon>Bacillati</taxon>
        <taxon>Actinomycetota</taxon>
        <taxon>Actinomycetes</taxon>
        <taxon>Kitasatosporales</taxon>
        <taxon>Streptomycetaceae</taxon>
        <taxon>Streptomyces</taxon>
    </lineage>
</organism>
<dbReference type="CDD" id="cd13925">
    <property type="entry name" value="RPF"/>
    <property type="match status" value="1"/>
</dbReference>
<dbReference type="SUPFAM" id="SSF53955">
    <property type="entry name" value="Lysozyme-like"/>
    <property type="match status" value="1"/>
</dbReference>
<evidence type="ECO:0000256" key="3">
    <source>
        <dbReference type="ARBA" id="ARBA00022801"/>
    </source>
</evidence>
<dbReference type="Proteomes" id="UP001052739">
    <property type="component" value="Unassembled WGS sequence"/>
</dbReference>
<dbReference type="Gene3D" id="1.10.530.10">
    <property type="match status" value="1"/>
</dbReference>
<feature type="domain" description="Resuscitation-promoting factor core lysozyme-like" evidence="5">
    <location>
        <begin position="35"/>
        <end position="111"/>
    </location>
</feature>
<name>A0ABQ3PG11_9ACTN</name>
<dbReference type="PANTHER" id="PTHR46580">
    <property type="entry name" value="SENSOR KINASE-RELATED"/>
    <property type="match status" value="1"/>
</dbReference>
<dbReference type="SUPFAM" id="SSF69318">
    <property type="entry name" value="Integrin alpha N-terminal domain"/>
    <property type="match status" value="1"/>
</dbReference>
<evidence type="ECO:0000256" key="1">
    <source>
        <dbReference type="ARBA" id="ARBA00010830"/>
    </source>
</evidence>
<feature type="chain" id="PRO_5045394601" description="Resuscitation-promoting factor core lysozyme-like domain-containing protein" evidence="4">
    <location>
        <begin position="35"/>
        <end position="385"/>
    </location>
</feature>
<evidence type="ECO:0000313" key="6">
    <source>
        <dbReference type="EMBL" id="GHI23957.1"/>
    </source>
</evidence>
<keyword evidence="7" id="KW-1185">Reference proteome</keyword>
<keyword evidence="3" id="KW-0378">Hydrolase</keyword>
<proteinExistence type="inferred from homology"/>
<dbReference type="InterPro" id="IPR028994">
    <property type="entry name" value="Integrin_alpha_N"/>
</dbReference>
<comment type="similarity">
    <text evidence="1">Belongs to the transglycosylase family. Rpf subfamily.</text>
</comment>
<protein>
    <recommendedName>
        <fullName evidence="5">Resuscitation-promoting factor core lysozyme-like domain-containing protein</fullName>
    </recommendedName>
</protein>
<reference evidence="6" key="1">
    <citation type="submission" date="2024-05" db="EMBL/GenBank/DDBJ databases">
        <title>Whole genome shotgun sequence of Streptomyces hydrogenans NBRC 13475.</title>
        <authorList>
            <person name="Komaki H."/>
            <person name="Tamura T."/>
        </authorList>
    </citation>
    <scope>NUCLEOTIDE SEQUENCE</scope>
    <source>
        <strain evidence="6">NBRC 13475</strain>
    </source>
</reference>
<evidence type="ECO:0000313" key="7">
    <source>
        <dbReference type="Proteomes" id="UP001052739"/>
    </source>
</evidence>
<dbReference type="EMBL" id="BNDW01000040">
    <property type="protein sequence ID" value="GHI23957.1"/>
    <property type="molecule type" value="Genomic_DNA"/>
</dbReference>
<dbReference type="RefSeq" id="WP_226652151.1">
    <property type="nucleotide sequence ID" value="NZ_BNBS01000025.1"/>
</dbReference>
<comment type="caution">
    <text evidence="6">The sequence shown here is derived from an EMBL/GenBank/DDBJ whole genome shotgun (WGS) entry which is preliminary data.</text>
</comment>
<feature type="signal peptide" evidence="4">
    <location>
        <begin position="1"/>
        <end position="34"/>
    </location>
</feature>
<dbReference type="Pfam" id="PF13517">
    <property type="entry name" value="FG-GAP_3"/>
    <property type="match status" value="2"/>
</dbReference>
<accession>A0ABQ3PG11</accession>
<evidence type="ECO:0000256" key="4">
    <source>
        <dbReference type="SAM" id="SignalP"/>
    </source>
</evidence>
<evidence type="ECO:0000256" key="2">
    <source>
        <dbReference type="ARBA" id="ARBA00022729"/>
    </source>
</evidence>
<sequence length="385" mass="39998">MPSRKRRPALRAVLTAAPLAALALGLLGAPPASAASVATWDKVAQCESSGDWSYYRAGHPYYGGLQFAKSTWDAFGGRQYAEYPHQATKEEQIRTAEKVLATQGEGAWPTCGPRAGLGSDHAAPYPSEPEAPQSNMAHLTSVGDLTGDGVTDIVAVETKTGDLYRYNGPGYVGMGGRTKLGYGWNGMSDLVAVGDQTGDGVADLLAVEATTGDLYRYAGPNYNGGSRVRVGTNWDSMAQVTGVGDQTGDGIPDVLAVERSTGDLYRYAGPNFTGGSARVKLGVAWNSMSALVGIGDLTGDGVAEILAVEKATGDLYRYSGPAYNGGSRVKLGSNWDAMSQVTGVGNVTGDAAPDLLAVETATGALYRYAGPLYNGGSRTQIGSGW</sequence>
<dbReference type="Pfam" id="PF06737">
    <property type="entry name" value="Transglycosylas"/>
    <property type="match status" value="1"/>
</dbReference>
<dbReference type="InterPro" id="IPR010618">
    <property type="entry name" value="RPF"/>
</dbReference>
<dbReference type="InterPro" id="IPR013517">
    <property type="entry name" value="FG-GAP"/>
</dbReference>
<evidence type="ECO:0000259" key="5">
    <source>
        <dbReference type="Pfam" id="PF06737"/>
    </source>
</evidence>
<gene>
    <name evidence="6" type="ORF">Shyd_53280</name>
</gene>
<dbReference type="InterPro" id="IPR006311">
    <property type="entry name" value="TAT_signal"/>
</dbReference>
<keyword evidence="2 4" id="KW-0732">Signal</keyword>
<dbReference type="PANTHER" id="PTHR46580:SF4">
    <property type="entry name" value="ATP_GTP-BINDING PROTEIN"/>
    <property type="match status" value="1"/>
</dbReference>
<dbReference type="InterPro" id="IPR023346">
    <property type="entry name" value="Lysozyme-like_dom_sf"/>
</dbReference>